<keyword evidence="6" id="KW-1185">Reference proteome</keyword>
<reference evidence="5 6" key="2">
    <citation type="journal article" date="2016" name="Genome Announc.">
        <title>Complete Genome Sequence of a Strain of Azospirillum thiophilum Isolated from a Sulfide Spring.</title>
        <authorList>
            <person name="Fomenkov A."/>
            <person name="Vincze T."/>
            <person name="Grabovich M."/>
            <person name="Anton B.P."/>
            <person name="Dubinina G."/>
            <person name="Orlova M."/>
            <person name="Belousova E."/>
            <person name="Roberts R.J."/>
        </authorList>
    </citation>
    <scope>NUCLEOTIDE SEQUENCE [LARGE SCALE GENOMIC DNA]</scope>
    <source>
        <strain evidence="5 6">BV-S</strain>
    </source>
</reference>
<dbReference type="PROSITE" id="PS50893">
    <property type="entry name" value="ABC_TRANSPORTER_2"/>
    <property type="match status" value="1"/>
</dbReference>
<dbReference type="InterPro" id="IPR003439">
    <property type="entry name" value="ABC_transporter-like_ATP-bd"/>
</dbReference>
<keyword evidence="3" id="KW-0547">Nucleotide-binding</keyword>
<dbReference type="PROSITE" id="PS00211">
    <property type="entry name" value="ABC_TRANSPORTER_1"/>
    <property type="match status" value="1"/>
</dbReference>
<accession>A0A0F2KJY8</accession>
<dbReference type="InterPro" id="IPR003593">
    <property type="entry name" value="AAA+_ATPase"/>
</dbReference>
<evidence type="ECO:0000256" key="2">
    <source>
        <dbReference type="ARBA" id="ARBA00022448"/>
    </source>
</evidence>
<dbReference type="Pfam" id="PF00005">
    <property type="entry name" value="ABC_tran"/>
    <property type="match status" value="1"/>
</dbReference>
<evidence type="ECO:0000256" key="3">
    <source>
        <dbReference type="ARBA" id="ARBA00022741"/>
    </source>
</evidence>
<dbReference type="Proteomes" id="UP000069935">
    <property type="component" value="Chromosome 5"/>
</dbReference>
<dbReference type="OrthoDB" id="8016555at2"/>
<evidence type="ECO:0000256" key="4">
    <source>
        <dbReference type="ARBA" id="ARBA00022840"/>
    </source>
</evidence>
<dbReference type="PANTHER" id="PTHR42788">
    <property type="entry name" value="TAURINE IMPORT ATP-BINDING PROTEIN-RELATED"/>
    <property type="match status" value="1"/>
</dbReference>
<evidence type="ECO:0000313" key="6">
    <source>
        <dbReference type="Proteomes" id="UP000069935"/>
    </source>
</evidence>
<dbReference type="PANTHER" id="PTHR42788:SF13">
    <property type="entry name" value="ALIPHATIC SULFONATES IMPORT ATP-BINDING PROTEIN SSUB"/>
    <property type="match status" value="1"/>
</dbReference>
<reference evidence="6" key="1">
    <citation type="submission" date="2015-08" db="EMBL/GenBank/DDBJ databases">
        <title>Complete Genome Sequence of Azospirillum thiophilum BV-S.</title>
        <authorList>
            <person name="Fomenkov A."/>
            <person name="Vincze T."/>
            <person name="Grabovich M."/>
            <person name="Dubinina G."/>
            <person name="Orlova M."/>
            <person name="Belousova E."/>
            <person name="Roberts R.J."/>
        </authorList>
    </citation>
    <scope>NUCLEOTIDE SEQUENCE [LARGE SCALE GENOMIC DNA]</scope>
    <source>
        <strain evidence="6">BV-S</strain>
    </source>
</reference>
<sequence>MASIELQNITKIYSDTKRKRDLLAIDDVSLTVERNEFLCLLGSSGCGKSTLLNMIAGFEKPTKGTVTVGGKPVEGPGADRGMVFQQATLMPWLPVWENIAFHLRLKGWRKTDRRAAAQEYIDLVGLKGFENHYPAELSGGMSQRVGIARALLLNPQVILMDEPFAALDAQTKMDMQEELVAIWQKQRCTIVFVTHSVDEALVLGTQVAVLTSRPGRLRERIELDLPRPRDITSPRFNDHKRHILNLIREEGLQQRQVAAA</sequence>
<comment type="similarity">
    <text evidence="1">Belongs to the ABC transporter superfamily.</text>
</comment>
<name>A0A0F2KJY8_9PROT</name>
<dbReference type="InterPro" id="IPR017871">
    <property type="entry name" value="ABC_transporter-like_CS"/>
</dbReference>
<dbReference type="AlphaFoldDB" id="A0A0F2KJY8"/>
<dbReference type="SUPFAM" id="SSF52540">
    <property type="entry name" value="P-loop containing nucleoside triphosphate hydrolases"/>
    <property type="match status" value="1"/>
</dbReference>
<dbReference type="CDD" id="cd03293">
    <property type="entry name" value="ABC_NrtD_SsuB_transporters"/>
    <property type="match status" value="1"/>
</dbReference>
<evidence type="ECO:0000256" key="1">
    <source>
        <dbReference type="ARBA" id="ARBA00005417"/>
    </source>
</evidence>
<dbReference type="GO" id="GO:0005524">
    <property type="term" value="F:ATP binding"/>
    <property type="evidence" value="ECO:0007669"/>
    <property type="project" value="UniProtKB-KW"/>
</dbReference>
<dbReference type="InterPro" id="IPR050166">
    <property type="entry name" value="ABC_transporter_ATP-bind"/>
</dbReference>
<protein>
    <submittedName>
        <fullName evidence="5">ABC transporter ATP-binding protein</fullName>
    </submittedName>
</protein>
<gene>
    <name evidence="5" type="ORF">AL072_27310</name>
</gene>
<dbReference type="RefSeq" id="WP_045585577.1">
    <property type="nucleotide sequence ID" value="NZ_CP012405.1"/>
</dbReference>
<dbReference type="InterPro" id="IPR027417">
    <property type="entry name" value="P-loop_NTPase"/>
</dbReference>
<dbReference type="SMART" id="SM00382">
    <property type="entry name" value="AAA"/>
    <property type="match status" value="1"/>
</dbReference>
<keyword evidence="4 5" id="KW-0067">ATP-binding</keyword>
<dbReference type="KEGG" id="ati:AL072_27310"/>
<organism evidence="5 6">
    <name type="scientific">Azospirillum thiophilum</name>
    <dbReference type="NCBI Taxonomy" id="528244"/>
    <lineage>
        <taxon>Bacteria</taxon>
        <taxon>Pseudomonadati</taxon>
        <taxon>Pseudomonadota</taxon>
        <taxon>Alphaproteobacteria</taxon>
        <taxon>Rhodospirillales</taxon>
        <taxon>Azospirillaceae</taxon>
        <taxon>Azospirillum</taxon>
    </lineage>
</organism>
<dbReference type="GO" id="GO:0016887">
    <property type="term" value="F:ATP hydrolysis activity"/>
    <property type="evidence" value="ECO:0007669"/>
    <property type="project" value="InterPro"/>
</dbReference>
<evidence type="ECO:0000313" key="5">
    <source>
        <dbReference type="EMBL" id="ALG74690.1"/>
    </source>
</evidence>
<proteinExistence type="inferred from homology"/>
<dbReference type="EMBL" id="CP012405">
    <property type="protein sequence ID" value="ALG74690.1"/>
    <property type="molecule type" value="Genomic_DNA"/>
</dbReference>
<dbReference type="Gene3D" id="3.40.50.300">
    <property type="entry name" value="P-loop containing nucleotide triphosphate hydrolases"/>
    <property type="match status" value="1"/>
</dbReference>
<keyword evidence="2" id="KW-0813">Transport</keyword>